<evidence type="ECO:0000256" key="3">
    <source>
        <dbReference type="ARBA" id="ARBA00012058"/>
    </source>
</evidence>
<comment type="similarity">
    <text evidence="2">Belongs to the enolase family.</text>
</comment>
<feature type="domain" description="Enolase C-terminal TIM barrel" evidence="6">
    <location>
        <begin position="143"/>
        <end position="175"/>
    </location>
</feature>
<evidence type="ECO:0000256" key="1">
    <source>
        <dbReference type="ARBA" id="ARBA00005031"/>
    </source>
</evidence>
<dbReference type="InterPro" id="IPR036849">
    <property type="entry name" value="Enolase-like_C_sf"/>
</dbReference>
<keyword evidence="8" id="KW-1185">Reference proteome</keyword>
<keyword evidence="4" id="KW-0324">Glycolysis</keyword>
<dbReference type="EMBL" id="JBBWWR010000001">
    <property type="protein sequence ID" value="KAK8971093.1"/>
    <property type="molecule type" value="Genomic_DNA"/>
</dbReference>
<sequence>MSCLLRPKIKFPNCVQDAVHLKGLRDDTTCIVVDILPLERTCPPVAPPKKQGMGVFKNIFRKKSSESSSHHSEGEYTELDIVEELFEDGSALLARRLICSPGTVFLYTQALRNPREIAPGMAPIFVQPARPRKKPWRGKDLQESVIKKKYGQDATSVGDEGGFVPNIQNRPLGLSFAISIAMPILLLRQRFAGQDESDLFSSLCLSVP</sequence>
<dbReference type="EC" id="4.2.1.11" evidence="3"/>
<dbReference type="Pfam" id="PF00113">
    <property type="entry name" value="Enolase_C"/>
    <property type="match status" value="1"/>
</dbReference>
<gene>
    <name evidence="7" type="ORF">KSP40_PGU015374</name>
</gene>
<dbReference type="Proteomes" id="UP001412067">
    <property type="component" value="Unassembled WGS sequence"/>
</dbReference>
<organism evidence="7 8">
    <name type="scientific">Platanthera guangdongensis</name>
    <dbReference type="NCBI Taxonomy" id="2320717"/>
    <lineage>
        <taxon>Eukaryota</taxon>
        <taxon>Viridiplantae</taxon>
        <taxon>Streptophyta</taxon>
        <taxon>Embryophyta</taxon>
        <taxon>Tracheophyta</taxon>
        <taxon>Spermatophyta</taxon>
        <taxon>Magnoliopsida</taxon>
        <taxon>Liliopsida</taxon>
        <taxon>Asparagales</taxon>
        <taxon>Orchidaceae</taxon>
        <taxon>Orchidoideae</taxon>
        <taxon>Orchideae</taxon>
        <taxon>Orchidinae</taxon>
        <taxon>Platanthera</taxon>
    </lineage>
</organism>
<evidence type="ECO:0000313" key="8">
    <source>
        <dbReference type="Proteomes" id="UP001412067"/>
    </source>
</evidence>
<evidence type="ECO:0000313" key="7">
    <source>
        <dbReference type="EMBL" id="KAK8971093.1"/>
    </source>
</evidence>
<proteinExistence type="inferred from homology"/>
<evidence type="ECO:0000259" key="6">
    <source>
        <dbReference type="Pfam" id="PF00113"/>
    </source>
</evidence>
<evidence type="ECO:0000256" key="5">
    <source>
        <dbReference type="ARBA" id="ARBA00023239"/>
    </source>
</evidence>
<keyword evidence="5" id="KW-0456">Lyase</keyword>
<dbReference type="SUPFAM" id="SSF51604">
    <property type="entry name" value="Enolase C-terminal domain-like"/>
    <property type="match status" value="1"/>
</dbReference>
<protein>
    <recommendedName>
        <fullName evidence="3">phosphopyruvate hydratase</fullName>
        <ecNumber evidence="3">4.2.1.11</ecNumber>
    </recommendedName>
</protein>
<name>A0ABR2N4L8_9ASPA</name>
<dbReference type="Gene3D" id="3.20.20.120">
    <property type="entry name" value="Enolase-like C-terminal domain"/>
    <property type="match status" value="1"/>
</dbReference>
<comment type="pathway">
    <text evidence="1">Carbohydrate degradation; glycolysis; pyruvate from D-glyceraldehyde 3-phosphate: step 4/5.</text>
</comment>
<dbReference type="InterPro" id="IPR020810">
    <property type="entry name" value="Enolase_C"/>
</dbReference>
<reference evidence="7 8" key="1">
    <citation type="journal article" date="2022" name="Nat. Plants">
        <title>Genomes of leafy and leafless Platanthera orchids illuminate the evolution of mycoheterotrophy.</title>
        <authorList>
            <person name="Li M.H."/>
            <person name="Liu K.W."/>
            <person name="Li Z."/>
            <person name="Lu H.C."/>
            <person name="Ye Q.L."/>
            <person name="Zhang D."/>
            <person name="Wang J.Y."/>
            <person name="Li Y.F."/>
            <person name="Zhong Z.M."/>
            <person name="Liu X."/>
            <person name="Yu X."/>
            <person name="Liu D.K."/>
            <person name="Tu X.D."/>
            <person name="Liu B."/>
            <person name="Hao Y."/>
            <person name="Liao X.Y."/>
            <person name="Jiang Y.T."/>
            <person name="Sun W.H."/>
            <person name="Chen J."/>
            <person name="Chen Y.Q."/>
            <person name="Ai Y."/>
            <person name="Zhai J.W."/>
            <person name="Wu S.S."/>
            <person name="Zhou Z."/>
            <person name="Hsiao Y.Y."/>
            <person name="Wu W.L."/>
            <person name="Chen Y.Y."/>
            <person name="Lin Y.F."/>
            <person name="Hsu J.L."/>
            <person name="Li C.Y."/>
            <person name="Wang Z.W."/>
            <person name="Zhao X."/>
            <person name="Zhong W.Y."/>
            <person name="Ma X.K."/>
            <person name="Ma L."/>
            <person name="Huang J."/>
            <person name="Chen G.Z."/>
            <person name="Huang M.Z."/>
            <person name="Huang L."/>
            <person name="Peng D.H."/>
            <person name="Luo Y.B."/>
            <person name="Zou S.Q."/>
            <person name="Chen S.P."/>
            <person name="Lan S."/>
            <person name="Tsai W.C."/>
            <person name="Van de Peer Y."/>
            <person name="Liu Z.J."/>
        </authorList>
    </citation>
    <scope>NUCLEOTIDE SEQUENCE [LARGE SCALE GENOMIC DNA]</scope>
    <source>
        <strain evidence="7">Lor288</strain>
    </source>
</reference>
<evidence type="ECO:0000256" key="2">
    <source>
        <dbReference type="ARBA" id="ARBA00009604"/>
    </source>
</evidence>
<evidence type="ECO:0000256" key="4">
    <source>
        <dbReference type="ARBA" id="ARBA00023152"/>
    </source>
</evidence>
<comment type="caution">
    <text evidence="7">The sequence shown here is derived from an EMBL/GenBank/DDBJ whole genome shotgun (WGS) entry which is preliminary data.</text>
</comment>
<accession>A0ABR2N4L8</accession>